<evidence type="ECO:0000256" key="3">
    <source>
        <dbReference type="ARBA" id="ARBA00022729"/>
    </source>
</evidence>
<dbReference type="AlphaFoldDB" id="L0NKW1"/>
<evidence type="ECO:0000256" key="4">
    <source>
        <dbReference type="ARBA" id="ARBA00022801"/>
    </source>
</evidence>
<evidence type="ECO:0000313" key="7">
    <source>
        <dbReference type="EMBL" id="CCF21461.1"/>
    </source>
</evidence>
<dbReference type="STRING" id="1125847.NT26_3739"/>
<keyword evidence="2" id="KW-0645">Protease</keyword>
<dbReference type="InterPro" id="IPR029058">
    <property type="entry name" value="AB_hydrolase_fold"/>
</dbReference>
<feature type="chain" id="PRO_5003947230" evidence="6">
    <location>
        <begin position="27"/>
        <end position="506"/>
    </location>
</feature>
<keyword evidence="4" id="KW-0378">Hydrolase</keyword>
<dbReference type="KEGG" id="rht:NT26_3739"/>
<name>L0NKW1_9HYPH</name>
<accession>L0NKW1</accession>
<dbReference type="Pfam" id="PF00450">
    <property type="entry name" value="Peptidase_S10"/>
    <property type="match status" value="1"/>
</dbReference>
<keyword evidence="8" id="KW-1185">Reference proteome</keyword>
<dbReference type="PANTHER" id="PTHR11802:SF3">
    <property type="entry name" value="RETINOID-INDUCIBLE SERINE CARBOXYPEPTIDASE"/>
    <property type="match status" value="1"/>
</dbReference>
<dbReference type="Proteomes" id="UP000010792">
    <property type="component" value="Chromosome"/>
</dbReference>
<dbReference type="Gene3D" id="3.40.50.1820">
    <property type="entry name" value="alpha/beta hydrolase"/>
    <property type="match status" value="1"/>
</dbReference>
<keyword evidence="5" id="KW-0325">Glycoprotein</keyword>
<dbReference type="GO" id="GO:0004185">
    <property type="term" value="F:serine-type carboxypeptidase activity"/>
    <property type="evidence" value="ECO:0007669"/>
    <property type="project" value="InterPro"/>
</dbReference>
<proteinExistence type="predicted"/>
<keyword evidence="3 6" id="KW-0732">Signal</keyword>
<gene>
    <name evidence="7" type="ORF">NT26_3739</name>
</gene>
<evidence type="ECO:0000256" key="6">
    <source>
        <dbReference type="SAM" id="SignalP"/>
    </source>
</evidence>
<dbReference type="SUPFAM" id="SSF53474">
    <property type="entry name" value="alpha/beta-Hydrolases"/>
    <property type="match status" value="1"/>
</dbReference>
<protein>
    <submittedName>
        <fullName evidence="7">Peptidase S10 serine carboxypeptidase</fullName>
    </submittedName>
</protein>
<evidence type="ECO:0000313" key="8">
    <source>
        <dbReference type="Proteomes" id="UP000010792"/>
    </source>
</evidence>
<evidence type="ECO:0000256" key="5">
    <source>
        <dbReference type="ARBA" id="ARBA00023180"/>
    </source>
</evidence>
<keyword evidence="1 7" id="KW-0121">Carboxypeptidase</keyword>
<evidence type="ECO:0000256" key="1">
    <source>
        <dbReference type="ARBA" id="ARBA00022645"/>
    </source>
</evidence>
<organism evidence="7 8">
    <name type="scientific">Pseudorhizobium banfieldiae</name>
    <dbReference type="NCBI Taxonomy" id="1125847"/>
    <lineage>
        <taxon>Bacteria</taxon>
        <taxon>Pseudomonadati</taxon>
        <taxon>Pseudomonadota</taxon>
        <taxon>Alphaproteobacteria</taxon>
        <taxon>Hyphomicrobiales</taxon>
        <taxon>Rhizobiaceae</taxon>
        <taxon>Rhizobium/Agrobacterium group</taxon>
        <taxon>Pseudorhizobium</taxon>
    </lineage>
</organism>
<reference evidence="7 8" key="1">
    <citation type="journal article" date="2013" name="Genome Biol. Evol.">
        <title>Life in an arsenic-containing gold mine: genome and physiology of the autotrophic arsenite-oxidizing bacterium rhizobium sp. NT-26.</title>
        <authorList>
            <person name="Andres J."/>
            <person name="Arsene-Ploetze F."/>
            <person name="Barbe V."/>
            <person name="Brochier-Armanet C."/>
            <person name="Cleiss-Arnold J."/>
            <person name="Coppee J.Y."/>
            <person name="Dillies M.A."/>
            <person name="Geist"/>
            <person name="L"/>
            <person name="Joublin A."/>
            <person name="Koechler S."/>
            <person name="Lassalle F."/>
            <person name="Marchal M."/>
            <person name="Medigue C."/>
            <person name="Muller D."/>
            <person name="Nesme X."/>
            <person name="Plewniak F."/>
            <person name="Proux C."/>
            <person name="Ramirez-Bahena M.H."/>
            <person name="Schenowitz C."/>
            <person name="Sismeiro O."/>
            <person name="Vallenet D."/>
            <person name="Santini J.M."/>
            <person name="Bertin P.N."/>
        </authorList>
    </citation>
    <scope>NUCLEOTIDE SEQUENCE [LARGE SCALE GENOMIC DNA]</scope>
    <source>
        <strain evidence="7 8">NT-26</strain>
    </source>
</reference>
<dbReference type="EMBL" id="FO082820">
    <property type="protein sequence ID" value="CCF21461.1"/>
    <property type="molecule type" value="Genomic_DNA"/>
</dbReference>
<feature type="signal peptide" evidence="6">
    <location>
        <begin position="1"/>
        <end position="26"/>
    </location>
</feature>
<dbReference type="InterPro" id="IPR001563">
    <property type="entry name" value="Peptidase_S10"/>
</dbReference>
<evidence type="ECO:0000256" key="2">
    <source>
        <dbReference type="ARBA" id="ARBA00022670"/>
    </source>
</evidence>
<dbReference type="PANTHER" id="PTHR11802">
    <property type="entry name" value="SERINE PROTEASE FAMILY S10 SERINE CARBOXYPEPTIDASE"/>
    <property type="match status" value="1"/>
</dbReference>
<dbReference type="GO" id="GO:0006508">
    <property type="term" value="P:proteolysis"/>
    <property type="evidence" value="ECO:0007669"/>
    <property type="project" value="UniProtKB-KW"/>
</dbReference>
<sequence>MIYVSFMPPLLLSLALLSGLVFPAAAQQAESQPPGIFSLIPADSTTEHRLSSEGSPLEYQATAGTLDLYGQDGRQTAKVFYTAYVAEGPSPRPVTFAFNGGPGAASAYLHLGLAGPKVVDFGPDGNSGTSPSIVDNPDSWLQFTDLVFIDPVGTGWSRAASDDVARSFYGVNQDADSIAKLIALYVQKTDRFQSPKYLLGESYGGFRAAKVATALKDNQGLLVSGIIMLSPLLEGRFLFNSGDDPLSAALQLPALAAGELERQGAFTREALAEAERFAMTDYLLTLAGPPLASDAAGEFYSRISALTGIPEDVVADSRGFLADIYSKNSGGSGQIVSRYDAAYARPDPYPEAAYGRNDDPILDGYTRAYGGVFASYAEHHLGYRSRMTYTLLNEEVNRRWEWNGEHGGGGRATASAVDDLRDLLSVIPEFRVLVAHGYSDAITPHGMSRYVLDHLPPRLAAERTSLQLYRGGHMFYTDPASRAEFFDDIAAFFAGGAPGGASPARD</sequence>